<keyword evidence="1" id="KW-0175">Coiled coil</keyword>
<feature type="coiled-coil region" evidence="1">
    <location>
        <begin position="220"/>
        <end position="275"/>
    </location>
</feature>
<feature type="coiled-coil region" evidence="1">
    <location>
        <begin position="457"/>
        <end position="523"/>
    </location>
</feature>
<feature type="coiled-coil region" evidence="1">
    <location>
        <begin position="655"/>
        <end position="721"/>
    </location>
</feature>
<sequence>MENILSPYPDNIILSDFETVTCMSSGGDGKSKYRDRYAVLQKTYEQRLQSLGELFQKALGEIHADESLAILKQDNVSNDFVTLRVHELVAHALCDEKEHFIRTLTDKLARKEASLKELLRDKETMATQKKALMDELHHVATHVEALQARYTAMSTDTNATDAEVHRLRHENQELIEQLAARDADRAAWDDERRAFSTVQQDLVRLQAEHAKDAAFYTEERSKAAKTIDLLTAKVDDLESNRTKLSADCTALSLAAQEKAIELAHAKDTIDSLRRQCGALQPLEGQMADLKATHQAQVHALEMDLWEARRKYSAVGEQVEGLIHDHDQERALLVESHEKERTAAANELRQRDERSKDLLDASAKQIASLEGQIKERDGVLRDTLQQLEEMEARAAASDVGRGELKVQMTKRVAALEGEVAAVAKEGLAALEKEQQARASVEDQFGAYKRMSELKVQSLMAALQAQKDATKRHEDAEKRMQWQDAAMKKHDALLQAMKSKYETAIAALQTEVVAAQSKAAEAATEFHHKSTRHELNLMQQYQSKVAEAAKQLPGQVVSMTEHKAELDKLEAKLTLQLQTLHRQDQVQWEEAHRHVMDEKVQALEAQLDTWKAQVAVEKQKGDELHAALLAERKHVLDCRAAIDDESIAKTVVVQREAAELRDAVTRHVSTIQQLQQDGRAAHSVAAEREAALQALLKDKADAIAYLQELVRQAEEKHAVATKQTQIDMASKEDSWATQAVDLHARIDALSADNQHHTVENARLIESIKDHAATIRQVQNDLDQTRGDLAAMQRKKHQYKAALIAQKQSMAAAVHAQDEWKHEVDRRAS</sequence>
<dbReference type="VEuPathDB" id="FungiDB:H310_13863"/>
<dbReference type="AlphaFoldDB" id="A0A418ASQ7"/>
<evidence type="ECO:0000313" key="3">
    <source>
        <dbReference type="Proteomes" id="UP000285060"/>
    </source>
</evidence>
<organism evidence="2 3">
    <name type="scientific">Aphanomyces invadans</name>
    <dbReference type="NCBI Taxonomy" id="157072"/>
    <lineage>
        <taxon>Eukaryota</taxon>
        <taxon>Sar</taxon>
        <taxon>Stramenopiles</taxon>
        <taxon>Oomycota</taxon>
        <taxon>Saprolegniomycetes</taxon>
        <taxon>Saprolegniales</taxon>
        <taxon>Verrucalvaceae</taxon>
        <taxon>Aphanomyces</taxon>
    </lineage>
</organism>
<evidence type="ECO:0000313" key="2">
    <source>
        <dbReference type="EMBL" id="RHY28309.1"/>
    </source>
</evidence>
<accession>A0A418ASQ7</accession>
<name>A0A418ASQ7_9STRA</name>
<feature type="coiled-coil region" evidence="1">
    <location>
        <begin position="772"/>
        <end position="799"/>
    </location>
</feature>
<gene>
    <name evidence="2" type="ORF">DYB32_006077</name>
</gene>
<protein>
    <submittedName>
        <fullName evidence="2">Uncharacterized protein</fullName>
    </submittedName>
</protein>
<evidence type="ECO:0000256" key="1">
    <source>
        <dbReference type="SAM" id="Coils"/>
    </source>
</evidence>
<proteinExistence type="predicted"/>
<keyword evidence="3" id="KW-1185">Reference proteome</keyword>
<feature type="coiled-coil region" evidence="1">
    <location>
        <begin position="101"/>
        <end position="135"/>
    </location>
</feature>
<comment type="caution">
    <text evidence="2">The sequence shown here is derived from an EMBL/GenBank/DDBJ whole genome shotgun (WGS) entry which is preliminary data.</text>
</comment>
<dbReference type="Proteomes" id="UP000285060">
    <property type="component" value="Unassembled WGS sequence"/>
</dbReference>
<reference evidence="2 3" key="1">
    <citation type="submission" date="2018-08" db="EMBL/GenBank/DDBJ databases">
        <title>Aphanomyces genome sequencing and annotation.</title>
        <authorList>
            <person name="Minardi D."/>
            <person name="Oidtmann B."/>
            <person name="Van Der Giezen M."/>
            <person name="Studholme D.J."/>
        </authorList>
    </citation>
    <scope>NUCLEOTIDE SEQUENCE [LARGE SCALE GENOMIC DNA]</scope>
    <source>
        <strain evidence="2 3">NJM0002</strain>
    </source>
</reference>
<dbReference type="EMBL" id="QUSY01000605">
    <property type="protein sequence ID" value="RHY28309.1"/>
    <property type="molecule type" value="Genomic_DNA"/>
</dbReference>
<feature type="coiled-coil region" evidence="1">
    <location>
        <begin position="557"/>
        <end position="618"/>
    </location>
</feature>